<dbReference type="RefSeq" id="WP_260220773.1">
    <property type="nucleotide sequence ID" value="NZ_JAJAGO010000013.1"/>
</dbReference>
<dbReference type="PROSITE" id="PS51296">
    <property type="entry name" value="RIESKE"/>
    <property type="match status" value="1"/>
</dbReference>
<keyword evidence="5" id="KW-1015">Disulfide bond</keyword>
<sequence>MATTPATSHPPLTADQEADVAVVGGGIAGLYTAWELAQSGRSVVVLEADRVAAGVTGYTTAKVTALHSSVYDRLRRTRGEAGARLYAQSQQEAVDEVVATAARLGIDCDLERAPAFTYVEDPAGVAKIRAEAEAARNAGLPASFVTRTGLPFPVAGAVRVEDQAQFHPRKFLLALASALVANGGVIRERTRVVGLKEGRGSAPCVLTTETGALVVARDVVVATHYPVFDRSLLFAKLAPHRELVVAAPIPVDRDPGGMYITAEENKRSVRTAPGHTDGTRLLIVTGESFLPGTADAGERFQRLVAWTAERFPGAGISHRWAAQDNDPTDTVPCIGLLHPKARHTYVATGFGGWGMTGGVLAGKLLAALINRDERPPWTDLYDPWRPRSTMREWPALLAHQATVARHLVGDRLHSPSHADSTEEIAPGTGAVVRMGGRHCAVYRDEDGATHTVSARCTHLGCLVAFNPGEKTWECPCHGSRFDVDGAVLEGPAVRPLGSVGNVRHDGEQQR</sequence>
<dbReference type="PANTHER" id="PTHR13847">
    <property type="entry name" value="SARCOSINE DEHYDROGENASE-RELATED"/>
    <property type="match status" value="1"/>
</dbReference>
<keyword evidence="1" id="KW-0001">2Fe-2S</keyword>
<evidence type="ECO:0000256" key="4">
    <source>
        <dbReference type="ARBA" id="ARBA00023014"/>
    </source>
</evidence>
<evidence type="ECO:0000256" key="3">
    <source>
        <dbReference type="ARBA" id="ARBA00023004"/>
    </source>
</evidence>
<evidence type="ECO:0000256" key="2">
    <source>
        <dbReference type="ARBA" id="ARBA00022723"/>
    </source>
</evidence>
<dbReference type="PANTHER" id="PTHR13847:SF274">
    <property type="entry name" value="RIESKE 2FE-2S IRON-SULFUR PROTEIN YHFW-RELATED"/>
    <property type="match status" value="1"/>
</dbReference>
<comment type="caution">
    <text evidence="7">The sequence shown here is derived from an EMBL/GenBank/DDBJ whole genome shotgun (WGS) entry which is preliminary data.</text>
</comment>
<dbReference type="Gene3D" id="2.102.10.10">
    <property type="entry name" value="Rieske [2Fe-2S] iron-sulphur domain"/>
    <property type="match status" value="1"/>
</dbReference>
<gene>
    <name evidence="7" type="ORF">LHJ74_25505</name>
</gene>
<protein>
    <submittedName>
        <fullName evidence="7">FAD-dependent oxidoreductase</fullName>
    </submittedName>
</protein>
<dbReference type="SUPFAM" id="SSF51971">
    <property type="entry name" value="Nucleotide-binding domain"/>
    <property type="match status" value="1"/>
</dbReference>
<dbReference type="PRINTS" id="PR00162">
    <property type="entry name" value="RIESKE"/>
</dbReference>
<evidence type="ECO:0000313" key="8">
    <source>
        <dbReference type="Proteomes" id="UP001156389"/>
    </source>
</evidence>
<keyword evidence="4" id="KW-0411">Iron-sulfur</keyword>
<evidence type="ECO:0000259" key="6">
    <source>
        <dbReference type="PROSITE" id="PS51296"/>
    </source>
</evidence>
<evidence type="ECO:0000256" key="1">
    <source>
        <dbReference type="ARBA" id="ARBA00022714"/>
    </source>
</evidence>
<dbReference type="InterPro" id="IPR036922">
    <property type="entry name" value="Rieske_2Fe-2S_sf"/>
</dbReference>
<dbReference type="InterPro" id="IPR036188">
    <property type="entry name" value="FAD/NAD-bd_sf"/>
</dbReference>
<dbReference type="CDD" id="cd03477">
    <property type="entry name" value="Rieske_YhfW_C"/>
    <property type="match status" value="1"/>
</dbReference>
<proteinExistence type="predicted"/>
<dbReference type="Proteomes" id="UP001156389">
    <property type="component" value="Unassembled WGS sequence"/>
</dbReference>
<dbReference type="Gene3D" id="3.50.50.60">
    <property type="entry name" value="FAD/NAD(P)-binding domain"/>
    <property type="match status" value="1"/>
</dbReference>
<dbReference type="InterPro" id="IPR005805">
    <property type="entry name" value="Rieske_Fe-S_prot_C"/>
</dbReference>
<dbReference type="Gene3D" id="3.30.9.10">
    <property type="entry name" value="D-Amino Acid Oxidase, subunit A, domain 2"/>
    <property type="match status" value="1"/>
</dbReference>
<dbReference type="InterPro" id="IPR017941">
    <property type="entry name" value="Rieske_2Fe-2S"/>
</dbReference>
<accession>A0ABT2JZY6</accession>
<dbReference type="EMBL" id="JAJAGO010000013">
    <property type="protein sequence ID" value="MCT2593223.1"/>
    <property type="molecule type" value="Genomic_DNA"/>
</dbReference>
<dbReference type="Pfam" id="PF00355">
    <property type="entry name" value="Rieske"/>
    <property type="match status" value="1"/>
</dbReference>
<name>A0ABT2JZY6_9ACTN</name>
<reference evidence="7 8" key="1">
    <citation type="submission" date="2021-10" db="EMBL/GenBank/DDBJ databases">
        <title>Streptomyces gossypii sp. nov., isolated from soil collected from cotton field.</title>
        <authorList>
            <person name="Ge X."/>
            <person name="Chen X."/>
            <person name="Liu W."/>
        </authorList>
    </citation>
    <scope>NUCLEOTIDE SEQUENCE [LARGE SCALE GENOMIC DNA]</scope>
    <source>
        <strain evidence="7 8">N2-109</strain>
    </source>
</reference>
<evidence type="ECO:0000313" key="7">
    <source>
        <dbReference type="EMBL" id="MCT2593223.1"/>
    </source>
</evidence>
<organism evidence="7 8">
    <name type="scientific">Streptomyces gossypii</name>
    <dbReference type="NCBI Taxonomy" id="2883101"/>
    <lineage>
        <taxon>Bacteria</taxon>
        <taxon>Bacillati</taxon>
        <taxon>Actinomycetota</taxon>
        <taxon>Actinomycetes</taxon>
        <taxon>Kitasatosporales</taxon>
        <taxon>Streptomycetaceae</taxon>
        <taxon>Streptomyces</taxon>
    </lineage>
</organism>
<dbReference type="InterPro" id="IPR006076">
    <property type="entry name" value="FAD-dep_OxRdtase"/>
</dbReference>
<dbReference type="SUPFAM" id="SSF50022">
    <property type="entry name" value="ISP domain"/>
    <property type="match status" value="1"/>
</dbReference>
<dbReference type="Pfam" id="PF01266">
    <property type="entry name" value="DAO"/>
    <property type="match status" value="1"/>
</dbReference>
<keyword evidence="3" id="KW-0408">Iron</keyword>
<keyword evidence="2" id="KW-0479">Metal-binding</keyword>
<dbReference type="InterPro" id="IPR038010">
    <property type="entry name" value="YhfW_C"/>
</dbReference>
<feature type="domain" description="Rieske" evidence="6">
    <location>
        <begin position="416"/>
        <end position="510"/>
    </location>
</feature>
<evidence type="ECO:0000256" key="5">
    <source>
        <dbReference type="ARBA" id="ARBA00023157"/>
    </source>
</evidence>
<keyword evidence="8" id="KW-1185">Reference proteome</keyword>